<feature type="transmembrane region" description="Helical" evidence="5">
    <location>
        <begin position="163"/>
        <end position="181"/>
    </location>
</feature>
<feature type="transmembrane region" description="Helical" evidence="5">
    <location>
        <begin position="212"/>
        <end position="228"/>
    </location>
</feature>
<feature type="transmembrane region" description="Helical" evidence="5">
    <location>
        <begin position="72"/>
        <end position="95"/>
    </location>
</feature>
<feature type="transmembrane region" description="Helical" evidence="5">
    <location>
        <begin position="333"/>
        <end position="358"/>
    </location>
</feature>
<comment type="caution">
    <text evidence="7">The sequence shown here is derived from an EMBL/GenBank/DDBJ whole genome shotgun (WGS) entry which is preliminary data.</text>
</comment>
<protein>
    <submittedName>
        <fullName evidence="7">O-antigen ligase</fullName>
        <ecNumber evidence="7">2.4.1.-</ecNumber>
    </submittedName>
</protein>
<feature type="transmembrane region" description="Helical" evidence="5">
    <location>
        <begin position="370"/>
        <end position="394"/>
    </location>
</feature>
<keyword evidence="7" id="KW-0328">Glycosyltransferase</keyword>
<dbReference type="InterPro" id="IPR007016">
    <property type="entry name" value="O-antigen_ligase-rel_domated"/>
</dbReference>
<feature type="transmembrane region" description="Helical" evidence="5">
    <location>
        <begin position="190"/>
        <end position="206"/>
    </location>
</feature>
<name>A0ABU0SCE6_9HYPH</name>
<dbReference type="EMBL" id="JAUSZT010000003">
    <property type="protein sequence ID" value="MDQ0998428.1"/>
    <property type="molecule type" value="Genomic_DNA"/>
</dbReference>
<keyword evidence="7" id="KW-0808">Transferase</keyword>
<keyword evidence="2 5" id="KW-0812">Transmembrane</keyword>
<evidence type="ECO:0000256" key="4">
    <source>
        <dbReference type="ARBA" id="ARBA00023136"/>
    </source>
</evidence>
<dbReference type="InterPro" id="IPR051533">
    <property type="entry name" value="WaaL-like"/>
</dbReference>
<dbReference type="EC" id="2.4.1.-" evidence="7"/>
<dbReference type="PANTHER" id="PTHR37422">
    <property type="entry name" value="TEICHURONIC ACID BIOSYNTHESIS PROTEIN TUAE"/>
    <property type="match status" value="1"/>
</dbReference>
<feature type="transmembrane region" description="Helical" evidence="5">
    <location>
        <begin position="240"/>
        <end position="257"/>
    </location>
</feature>
<organism evidence="7 8">
    <name type="scientific">Phyllobacterium ifriqiyense</name>
    <dbReference type="NCBI Taxonomy" id="314238"/>
    <lineage>
        <taxon>Bacteria</taxon>
        <taxon>Pseudomonadati</taxon>
        <taxon>Pseudomonadota</taxon>
        <taxon>Alphaproteobacteria</taxon>
        <taxon>Hyphomicrobiales</taxon>
        <taxon>Phyllobacteriaceae</taxon>
        <taxon>Phyllobacterium</taxon>
    </lineage>
</organism>
<keyword evidence="4 5" id="KW-0472">Membrane</keyword>
<evidence type="ECO:0000256" key="1">
    <source>
        <dbReference type="ARBA" id="ARBA00004141"/>
    </source>
</evidence>
<feature type="transmembrane region" description="Helical" evidence="5">
    <location>
        <begin position="127"/>
        <end position="151"/>
    </location>
</feature>
<accession>A0ABU0SCE6</accession>
<dbReference type="GO" id="GO:0016874">
    <property type="term" value="F:ligase activity"/>
    <property type="evidence" value="ECO:0007669"/>
    <property type="project" value="UniProtKB-KW"/>
</dbReference>
<feature type="transmembrane region" description="Helical" evidence="5">
    <location>
        <begin position="101"/>
        <end position="120"/>
    </location>
</feature>
<reference evidence="7 8" key="1">
    <citation type="submission" date="2023-07" db="EMBL/GenBank/DDBJ databases">
        <title>Comparative genomics of wheat-associated soil bacteria to identify genetic determinants of phenazine resistance.</title>
        <authorList>
            <person name="Mouncey N."/>
        </authorList>
    </citation>
    <scope>NUCLEOTIDE SEQUENCE [LARGE SCALE GENOMIC DNA]</scope>
    <source>
        <strain evidence="7 8">W4I11</strain>
    </source>
</reference>
<feature type="transmembrane region" description="Helical" evidence="5">
    <location>
        <begin position="27"/>
        <end position="60"/>
    </location>
</feature>
<evidence type="ECO:0000259" key="6">
    <source>
        <dbReference type="Pfam" id="PF04932"/>
    </source>
</evidence>
<sequence>MFPEQLTKALLIPSKGHYVGIDRNNRIFTFIFALFPGLLASGTSVILVCAFAWALISLAVKRFPFELTRTDKIVASCVTLFVLTTVLSVVMHPNASDDKTFLLKMIPFLAIWFVIPRLRVSISGRLIPFLITGAGLGMIGSLVFSIIQAVFLDIRAEGGAGNAAVFGLFTVLFGSISLLNAHSESKTERIIAVAGFACGLLCAFLSGTRSAWLVMPFNFVILFWYLRGQELPVVSRSIKVVLAILIVAVLAIAGLKVKERYHALESDISLLDEKPNEISSLKARMLLWEGGMKAFLQAPLMGYGPQNRMEKVNSALDVPGGKKLLFTHVHNGFLNAAVDGGIVGLLGVLALLAAPLIAAFRKKRGPGRDIAIAISLLLVTSYVVTGTFGIMFGHDATDAVFVYLTIVLCWIAGEAVYLSVSQTAELAETDKIALGERTS</sequence>
<keyword evidence="7" id="KW-0436">Ligase</keyword>
<proteinExistence type="predicted"/>
<comment type="subcellular location">
    <subcellularLocation>
        <location evidence="1">Membrane</location>
        <topology evidence="1">Multi-pass membrane protein</topology>
    </subcellularLocation>
</comment>
<evidence type="ECO:0000256" key="3">
    <source>
        <dbReference type="ARBA" id="ARBA00022989"/>
    </source>
</evidence>
<keyword evidence="8" id="KW-1185">Reference proteome</keyword>
<dbReference type="Pfam" id="PF04932">
    <property type="entry name" value="Wzy_C"/>
    <property type="match status" value="1"/>
</dbReference>
<evidence type="ECO:0000313" key="7">
    <source>
        <dbReference type="EMBL" id="MDQ0998428.1"/>
    </source>
</evidence>
<evidence type="ECO:0000313" key="8">
    <source>
        <dbReference type="Proteomes" id="UP001237780"/>
    </source>
</evidence>
<dbReference type="Proteomes" id="UP001237780">
    <property type="component" value="Unassembled WGS sequence"/>
</dbReference>
<dbReference type="PANTHER" id="PTHR37422:SF17">
    <property type="entry name" value="O-ANTIGEN LIGASE"/>
    <property type="match status" value="1"/>
</dbReference>
<gene>
    <name evidence="7" type="ORF">QFZ34_003610</name>
</gene>
<evidence type="ECO:0000256" key="5">
    <source>
        <dbReference type="SAM" id="Phobius"/>
    </source>
</evidence>
<evidence type="ECO:0000256" key="2">
    <source>
        <dbReference type="ARBA" id="ARBA00022692"/>
    </source>
</evidence>
<keyword evidence="3 5" id="KW-1133">Transmembrane helix</keyword>
<dbReference type="GO" id="GO:0016757">
    <property type="term" value="F:glycosyltransferase activity"/>
    <property type="evidence" value="ECO:0007669"/>
    <property type="project" value="UniProtKB-KW"/>
</dbReference>
<feature type="transmembrane region" description="Helical" evidence="5">
    <location>
        <begin position="400"/>
        <end position="420"/>
    </location>
</feature>
<feature type="domain" description="O-antigen ligase-related" evidence="6">
    <location>
        <begin position="195"/>
        <end position="348"/>
    </location>
</feature>
<dbReference type="RefSeq" id="WP_115052076.1">
    <property type="nucleotide sequence ID" value="NZ_JAUSZT010000003.1"/>
</dbReference>